<feature type="region of interest" description="Disordered" evidence="3">
    <location>
        <begin position="179"/>
        <end position="198"/>
    </location>
</feature>
<gene>
    <name evidence="4" type="ORF">JI62_19810</name>
</gene>
<comment type="similarity">
    <text evidence="1">Belongs to the PspA/Vipp/IM30 family.</text>
</comment>
<dbReference type="RefSeq" id="WP_088701861.1">
    <property type="nucleotide sequence ID" value="NZ_JPUA01000043.1"/>
</dbReference>
<evidence type="ECO:0000256" key="3">
    <source>
        <dbReference type="SAM" id="MobiDB-lite"/>
    </source>
</evidence>
<name>A0A2D0AXN2_9GAMM</name>
<keyword evidence="2" id="KW-0175">Coiled coil</keyword>
<evidence type="ECO:0000313" key="5">
    <source>
        <dbReference type="Proteomes" id="UP000197334"/>
    </source>
</evidence>
<keyword evidence="5" id="KW-1185">Reference proteome</keyword>
<protein>
    <submittedName>
        <fullName evidence="4">Phage shock protein A (IM30), suppresses sigma54-dependent transcription</fullName>
    </submittedName>
</protein>
<evidence type="ECO:0000256" key="2">
    <source>
        <dbReference type="SAM" id="Coils"/>
    </source>
</evidence>
<dbReference type="OrthoDB" id="8844617at2"/>
<dbReference type="Pfam" id="PF04012">
    <property type="entry name" value="PspA_IM30"/>
    <property type="match status" value="1"/>
</dbReference>
<dbReference type="Proteomes" id="UP000197334">
    <property type="component" value="Unassembled WGS sequence"/>
</dbReference>
<comment type="caution">
    <text evidence="4">The sequence shown here is derived from an EMBL/GenBank/DDBJ whole genome shotgun (WGS) entry which is preliminary data.</text>
</comment>
<proteinExistence type="inferred from homology"/>
<dbReference type="AlphaFoldDB" id="A0A2D0AXN2"/>
<evidence type="ECO:0000256" key="1">
    <source>
        <dbReference type="ARBA" id="ARBA00043985"/>
    </source>
</evidence>
<feature type="compositionally biased region" description="Low complexity" evidence="3">
    <location>
        <begin position="181"/>
        <end position="195"/>
    </location>
</feature>
<evidence type="ECO:0000313" key="4">
    <source>
        <dbReference type="EMBL" id="OWV27947.1"/>
    </source>
</evidence>
<dbReference type="EMBL" id="JPUA01000043">
    <property type="protein sequence ID" value="OWV27947.1"/>
    <property type="molecule type" value="Genomic_DNA"/>
</dbReference>
<accession>A0A2D0AXN2</accession>
<dbReference type="PANTHER" id="PTHR31088:SF9">
    <property type="entry name" value="PHAGE SHOCK PROTEIN A"/>
    <property type="match status" value="1"/>
</dbReference>
<reference evidence="4 5" key="1">
    <citation type="submission" date="2014-08" db="EMBL/GenBank/DDBJ databases">
        <title>Draft genome sequence of a novel L-asparaginase producing marine bacterium, Halomonas campaniensis.</title>
        <authorList>
            <person name="Sundarakrishnan B."/>
            <person name="Moushumi Priya A."/>
            <person name="Raman G."/>
            <person name="Sakthivel N."/>
            <person name="Park S."/>
            <person name="Jayachandran S."/>
        </authorList>
    </citation>
    <scope>NUCLEOTIDE SEQUENCE [LARGE SCALE GENOMIC DNA]</scope>
    <source>
        <strain evidence="4 5">SK03</strain>
    </source>
</reference>
<organism evidence="4 5">
    <name type="scientific">Halomonas campaniensis</name>
    <dbReference type="NCBI Taxonomy" id="213554"/>
    <lineage>
        <taxon>Bacteria</taxon>
        <taxon>Pseudomonadati</taxon>
        <taxon>Pseudomonadota</taxon>
        <taxon>Gammaproteobacteria</taxon>
        <taxon>Oceanospirillales</taxon>
        <taxon>Halomonadaceae</taxon>
        <taxon>Halomonas</taxon>
    </lineage>
</organism>
<feature type="coiled-coil region" evidence="2">
    <location>
        <begin position="26"/>
        <end position="81"/>
    </location>
</feature>
<sequence>MLSKIMTALRGKANETGQAVVDSQALRILDQEIRDSENHLSQSKTELTRLMGQRQLNSNKADTLESKIAELEKSAEAALDKGEEALAVEVAERMVALQDDLEAERAIISEYDASIEKLRGAIRGTDNQLRQLKQQVSVVKATESAQKAQSAVAARHSGQNSAMSSAMESLERIKERQQLNSAQMQAADDMAAEESGSSLEARLKAAGVGGQNRKADDVLARLKAKKNAAQE</sequence>
<dbReference type="PANTHER" id="PTHR31088">
    <property type="entry name" value="MEMBRANE-ASSOCIATED PROTEIN VIPP1, CHLOROPLASTIC"/>
    <property type="match status" value="1"/>
</dbReference>
<dbReference type="InterPro" id="IPR007157">
    <property type="entry name" value="PspA_VIPP1"/>
</dbReference>